<proteinExistence type="predicted"/>
<dbReference type="PANTHER" id="PTHR10424:SF73">
    <property type="entry name" value="ENDOGENOUS RETROVIRUS GROUP FC1 ENV POLYPROTEIN-RELATED"/>
    <property type="match status" value="1"/>
</dbReference>
<evidence type="ECO:0000256" key="1">
    <source>
        <dbReference type="ARBA" id="ARBA00023157"/>
    </source>
</evidence>
<organism evidence="2 3">
    <name type="scientific">Chelydra serpentina</name>
    <name type="common">Snapping turtle</name>
    <name type="synonym">Testudo serpentina</name>
    <dbReference type="NCBI Taxonomy" id="8475"/>
    <lineage>
        <taxon>Eukaryota</taxon>
        <taxon>Metazoa</taxon>
        <taxon>Chordata</taxon>
        <taxon>Craniata</taxon>
        <taxon>Vertebrata</taxon>
        <taxon>Euteleostomi</taxon>
        <taxon>Archelosauria</taxon>
        <taxon>Testudinata</taxon>
        <taxon>Testudines</taxon>
        <taxon>Cryptodira</taxon>
        <taxon>Durocryptodira</taxon>
        <taxon>Americhelydia</taxon>
        <taxon>Chelydroidea</taxon>
        <taxon>Chelydridae</taxon>
        <taxon>Chelydra</taxon>
    </lineage>
</organism>
<dbReference type="SUPFAM" id="SSF58069">
    <property type="entry name" value="Virus ectodomain"/>
    <property type="match status" value="1"/>
</dbReference>
<dbReference type="Pfam" id="PF00429">
    <property type="entry name" value="TLV_coat"/>
    <property type="match status" value="1"/>
</dbReference>
<dbReference type="AlphaFoldDB" id="A0A8C3SNJ4"/>
<dbReference type="Ensembl" id="ENSCSRT00000015786.1">
    <property type="protein sequence ID" value="ENSCSRP00000015138.1"/>
    <property type="gene ID" value="ENSCSRG00000011558.1"/>
</dbReference>
<name>A0A8C3SNJ4_CHESE</name>
<evidence type="ECO:0000313" key="3">
    <source>
        <dbReference type="Proteomes" id="UP000694403"/>
    </source>
</evidence>
<keyword evidence="3" id="KW-1185">Reference proteome</keyword>
<reference evidence="2" key="1">
    <citation type="submission" date="2025-08" db="UniProtKB">
        <authorList>
            <consortium name="Ensembl"/>
        </authorList>
    </citation>
    <scope>IDENTIFICATION</scope>
</reference>
<sequence>MDLPRLTGTPRGGGPCPLLRSNTSKLILPTCPRRLGKSISWMPTQVGVAFVFLLLSSGSVWGWTDNSFLNLTHTIVQGVNKTQCWVCVHTPTHLGQGMPLVGIPLPWASTFNGTKPVFVGNFSRCNHTTRFASGLVYPYPYNSAPWPVPAGSGWYWLCNHTAYKSLPAGWLGTCTLGTVAPAVTIHQTLTHGDIRNLGWKLRRKRRDVPLNPLIARPAGFHSFARWFLPWLGVSELEKVLVNISASLELMANATADALSALQTEVAQLSTTTLQNRLALDYLLANQGGVCALVNSSCCVFVNQNHRIVTDIHTLRQQSALFHHVSTDDTSTGAQEAWNWLTSWLPDLGVWGRRIVLLLALGLDVLLGCCICLQCCSALIARFSTGYSQIGAGCSCSKNGVPRRPLMRMFSRKCLLIYHFLVSVFY</sequence>
<evidence type="ECO:0000313" key="2">
    <source>
        <dbReference type="Ensembl" id="ENSCSRP00000015138.1"/>
    </source>
</evidence>
<protein>
    <submittedName>
        <fullName evidence="2">Uncharacterized protein</fullName>
    </submittedName>
</protein>
<accession>A0A8C3SNJ4</accession>
<dbReference type="Gene3D" id="1.10.287.210">
    <property type="match status" value="1"/>
</dbReference>
<dbReference type="Proteomes" id="UP000694403">
    <property type="component" value="Unplaced"/>
</dbReference>
<reference evidence="2" key="2">
    <citation type="submission" date="2025-09" db="UniProtKB">
        <authorList>
            <consortium name="Ensembl"/>
        </authorList>
    </citation>
    <scope>IDENTIFICATION</scope>
</reference>
<keyword evidence="1" id="KW-1015">Disulfide bond</keyword>
<dbReference type="InterPro" id="IPR018154">
    <property type="entry name" value="TLV/ENV_coat_polyprotein"/>
</dbReference>
<dbReference type="PANTHER" id="PTHR10424">
    <property type="entry name" value="VIRAL ENVELOPE PROTEIN"/>
    <property type="match status" value="1"/>
</dbReference>